<dbReference type="RefSeq" id="WP_245704729.1">
    <property type="nucleotide sequence ID" value="NZ_FMZX01000004.1"/>
</dbReference>
<protein>
    <submittedName>
        <fullName evidence="3">Uncharacterized conserved protein, DUF983 family</fullName>
    </submittedName>
</protein>
<reference evidence="3 4" key="1">
    <citation type="submission" date="2016-10" db="EMBL/GenBank/DDBJ databases">
        <authorList>
            <person name="de Groot N.N."/>
        </authorList>
    </citation>
    <scope>NUCLEOTIDE SEQUENCE [LARGE SCALE GENOMIC DNA]</scope>
    <source>
        <strain evidence="3 4">CPCC 100156</strain>
    </source>
</reference>
<dbReference type="STRING" id="938405.SAMN02927895_05069"/>
<name>A0A1G6RH85_9PROT</name>
<dbReference type="Proteomes" id="UP000198925">
    <property type="component" value="Unassembled WGS sequence"/>
</dbReference>
<dbReference type="AlphaFoldDB" id="A0A1G6RH85"/>
<evidence type="ECO:0000256" key="1">
    <source>
        <dbReference type="SAM" id="MobiDB-lite"/>
    </source>
</evidence>
<dbReference type="Pfam" id="PF06170">
    <property type="entry name" value="DUF983"/>
    <property type="match status" value="1"/>
</dbReference>
<feature type="transmembrane region" description="Helical" evidence="2">
    <location>
        <begin position="83"/>
        <end position="100"/>
    </location>
</feature>
<keyword evidence="2" id="KW-0472">Membrane</keyword>
<feature type="transmembrane region" description="Helical" evidence="2">
    <location>
        <begin position="112"/>
        <end position="130"/>
    </location>
</feature>
<sequence length="173" mass="18982">MLRRFPGMEKDIPMRWDATTSGNAPPRHFVPAPLGTALGRGVRNRCPYCGVGKVFAGYLSLVPECSNCHAPLARLRADDAPPYFTIFLVGHVLVPPVFWVEKAYEPPMWVHMVVWLPLFTILCILLLRPIKGAVVGWMSTLGIVSIDDEDEEAPAKAPPMAAPPVTGLPDRNA</sequence>
<keyword evidence="2" id="KW-1133">Transmembrane helix</keyword>
<proteinExistence type="predicted"/>
<dbReference type="EMBL" id="FMZX01000004">
    <property type="protein sequence ID" value="SDD04019.1"/>
    <property type="molecule type" value="Genomic_DNA"/>
</dbReference>
<evidence type="ECO:0000313" key="3">
    <source>
        <dbReference type="EMBL" id="SDD04019.1"/>
    </source>
</evidence>
<gene>
    <name evidence="3" type="ORF">SAMN04487779_100414</name>
</gene>
<dbReference type="InterPro" id="IPR009325">
    <property type="entry name" value="DUF983"/>
</dbReference>
<evidence type="ECO:0000256" key="2">
    <source>
        <dbReference type="SAM" id="Phobius"/>
    </source>
</evidence>
<accession>A0A1G6RH85</accession>
<feature type="region of interest" description="Disordered" evidence="1">
    <location>
        <begin position="152"/>
        <end position="173"/>
    </location>
</feature>
<organism evidence="3 4">
    <name type="scientific">Belnapia rosea</name>
    <dbReference type="NCBI Taxonomy" id="938405"/>
    <lineage>
        <taxon>Bacteria</taxon>
        <taxon>Pseudomonadati</taxon>
        <taxon>Pseudomonadota</taxon>
        <taxon>Alphaproteobacteria</taxon>
        <taxon>Acetobacterales</taxon>
        <taxon>Roseomonadaceae</taxon>
        <taxon>Belnapia</taxon>
    </lineage>
</organism>
<keyword evidence="2" id="KW-0812">Transmembrane</keyword>
<keyword evidence="4" id="KW-1185">Reference proteome</keyword>
<evidence type="ECO:0000313" key="4">
    <source>
        <dbReference type="Proteomes" id="UP000198925"/>
    </source>
</evidence>